<dbReference type="EMBL" id="CP000555">
    <property type="protein sequence ID" value="ABM93294.1"/>
    <property type="molecule type" value="Genomic_DNA"/>
</dbReference>
<evidence type="ECO:0008006" key="4">
    <source>
        <dbReference type="Google" id="ProtNLM"/>
    </source>
</evidence>
<feature type="region of interest" description="Disordered" evidence="1">
    <location>
        <begin position="59"/>
        <end position="80"/>
    </location>
</feature>
<proteinExistence type="predicted"/>
<reference evidence="2 3" key="1">
    <citation type="journal article" date="2007" name="J. Bacteriol.">
        <title>Whole-genome analysis of the methyl tert-butyl ether-degrading beta-proteobacterium Methylibium petroleiphilum PM1.</title>
        <authorList>
            <person name="Kane S.R."/>
            <person name="Chakicherla A.Y."/>
            <person name="Chain P.S.G."/>
            <person name="Schmidt R."/>
            <person name="Shin M.W."/>
            <person name="Legler T.C."/>
            <person name="Scow K.M."/>
            <person name="Larimer F.W."/>
            <person name="Lucas S.M."/>
            <person name="Richardson P.M."/>
            <person name="Hristova K.R."/>
        </authorList>
    </citation>
    <scope>NUCLEOTIDE SEQUENCE [LARGE SCALE GENOMIC DNA]</scope>
    <source>
        <strain evidence="3">ATCC BAA-1232 / LMG 22953 / PM1</strain>
    </source>
</reference>
<feature type="compositionally biased region" description="Basic and acidic residues" evidence="1">
    <location>
        <begin position="59"/>
        <end position="71"/>
    </location>
</feature>
<sequence>MLYKFKSKAAGDVIMTGPIGDAVLRTMGKEPGAKGIVLPADMPGAIAALESAVLAEEQARQQAEADARADGKTLPPREGVSLRQRAWPLVEMMKRAHAADEEIVWGV</sequence>
<dbReference type="STRING" id="420662.Mpe_A0332"/>
<dbReference type="KEGG" id="mpt:Mpe_A0332"/>
<dbReference type="Pfam" id="PF08895">
    <property type="entry name" value="DUF1840"/>
    <property type="match status" value="1"/>
</dbReference>
<dbReference type="AlphaFoldDB" id="A2SCK5"/>
<dbReference type="eggNOG" id="ENOG5032ZX9">
    <property type="taxonomic scope" value="Bacteria"/>
</dbReference>
<name>A2SCK5_METPP</name>
<dbReference type="HOGENOM" id="CLU_146690_0_0_4"/>
<evidence type="ECO:0000256" key="1">
    <source>
        <dbReference type="SAM" id="MobiDB-lite"/>
    </source>
</evidence>
<organism evidence="2 3">
    <name type="scientific">Methylibium petroleiphilum (strain ATCC BAA-1232 / LMG 22953 / PM1)</name>
    <dbReference type="NCBI Taxonomy" id="420662"/>
    <lineage>
        <taxon>Bacteria</taxon>
        <taxon>Pseudomonadati</taxon>
        <taxon>Pseudomonadota</taxon>
        <taxon>Betaproteobacteria</taxon>
        <taxon>Burkholderiales</taxon>
        <taxon>Sphaerotilaceae</taxon>
        <taxon>Methylibium</taxon>
    </lineage>
</organism>
<keyword evidence="3" id="KW-1185">Reference proteome</keyword>
<dbReference type="RefSeq" id="WP_011827933.1">
    <property type="nucleotide sequence ID" value="NC_008825.1"/>
</dbReference>
<protein>
    <recommendedName>
        <fullName evidence="4">DUF1840 domain-containing protein</fullName>
    </recommendedName>
</protein>
<evidence type="ECO:0000313" key="3">
    <source>
        <dbReference type="Proteomes" id="UP000000366"/>
    </source>
</evidence>
<gene>
    <name evidence="2" type="ordered locus">Mpe_A0332</name>
</gene>
<dbReference type="Proteomes" id="UP000000366">
    <property type="component" value="Chromosome"/>
</dbReference>
<accession>A2SCK5</accession>
<evidence type="ECO:0000313" key="2">
    <source>
        <dbReference type="EMBL" id="ABM93294.1"/>
    </source>
</evidence>
<dbReference type="InterPro" id="IPR014991">
    <property type="entry name" value="DUF1840"/>
</dbReference>